<gene>
    <name evidence="3" type="ORF">SYNTR_1093</name>
</gene>
<keyword evidence="4" id="KW-1185">Reference proteome</keyword>
<dbReference type="PANTHER" id="PTHR34875">
    <property type="entry name" value="UPF0237 PROTEIN MJ1558"/>
    <property type="match status" value="1"/>
</dbReference>
<comment type="similarity">
    <text evidence="1">Belongs to the UPF0237 family.</text>
</comment>
<dbReference type="InterPro" id="IPR022986">
    <property type="entry name" value="UPF0237_ACT"/>
</dbReference>
<dbReference type="AlphaFoldDB" id="A0A6I6DEQ7"/>
<organism evidence="3 4">
    <name type="scientific">Candidatus Syntrophocurvum alkaliphilum</name>
    <dbReference type="NCBI Taxonomy" id="2293317"/>
    <lineage>
        <taxon>Bacteria</taxon>
        <taxon>Bacillati</taxon>
        <taxon>Bacillota</taxon>
        <taxon>Clostridia</taxon>
        <taxon>Eubacteriales</taxon>
        <taxon>Syntrophomonadaceae</taxon>
        <taxon>Candidatus Syntrophocurvum</taxon>
    </lineage>
</organism>
<dbReference type="Pfam" id="PF13740">
    <property type="entry name" value="ACT_6"/>
    <property type="match status" value="1"/>
</dbReference>
<dbReference type="Proteomes" id="UP000426444">
    <property type="component" value="Chromosome"/>
</dbReference>
<dbReference type="InterPro" id="IPR002912">
    <property type="entry name" value="ACT_dom"/>
</dbReference>
<dbReference type="SUPFAM" id="SSF55021">
    <property type="entry name" value="ACT-like"/>
    <property type="match status" value="1"/>
</dbReference>
<dbReference type="NCBIfam" id="NF001220">
    <property type="entry name" value="PRK00194.1"/>
    <property type="match status" value="1"/>
</dbReference>
<name>A0A6I6DEQ7_9FIRM</name>
<dbReference type="PANTHER" id="PTHR34875:SF6">
    <property type="entry name" value="UPF0237 PROTEIN MJ1558"/>
    <property type="match status" value="1"/>
</dbReference>
<reference evidence="4" key="1">
    <citation type="journal article" date="2019" name="Microbiology">
        <title>Complete Genome Sequence of an Uncultured Bacterium of the Candidate Phylum Bipolaricaulota.</title>
        <authorList>
            <person name="Kadnikov V.V."/>
            <person name="Mardanov A.V."/>
            <person name="Beletsky A.V."/>
            <person name="Frank Y.A."/>
            <person name="Karnachuk O.V."/>
            <person name="Ravin N.V."/>
        </authorList>
    </citation>
    <scope>NUCLEOTIDE SEQUENCE [LARGE SCALE GENOMIC DNA]</scope>
</reference>
<feature type="domain" description="ACT" evidence="2">
    <location>
        <begin position="8"/>
        <end position="86"/>
    </location>
</feature>
<dbReference type="InterPro" id="IPR045865">
    <property type="entry name" value="ACT-like_dom_sf"/>
</dbReference>
<dbReference type="FunFam" id="3.30.70.260:FF:000032">
    <property type="entry name" value="UPF0237 protein SP_0238"/>
    <property type="match status" value="1"/>
</dbReference>
<proteinExistence type="inferred from homology"/>
<dbReference type="InterPro" id="IPR050990">
    <property type="entry name" value="UPF0237/GcvR_regulator"/>
</dbReference>
<dbReference type="Gene3D" id="3.30.70.260">
    <property type="match status" value="1"/>
</dbReference>
<dbReference type="KEGG" id="salq:SYNTR_1093"/>
<dbReference type="PROSITE" id="PS51671">
    <property type="entry name" value="ACT"/>
    <property type="match status" value="1"/>
</dbReference>
<evidence type="ECO:0000259" key="2">
    <source>
        <dbReference type="PROSITE" id="PS51671"/>
    </source>
</evidence>
<dbReference type="RefSeq" id="WP_156203559.1">
    <property type="nucleotide sequence ID" value="NZ_CP046457.1"/>
</dbReference>
<accession>A0A6I6DEQ7</accession>
<protein>
    <recommendedName>
        <fullName evidence="1">UPF0237 protein SYNTR_1093</fullName>
    </recommendedName>
</protein>
<evidence type="ECO:0000313" key="3">
    <source>
        <dbReference type="EMBL" id="QGT99686.1"/>
    </source>
</evidence>
<dbReference type="OrthoDB" id="9803078at2"/>
<sequence length="93" mass="10536">MQEGNKLIISVLGHDKVGIIAKISTVLADNQINILDISQTILQGFFTMVMVVDVSNSKIDVAELRNILREKGKEMNLEITVQHEDVFKFMHRI</sequence>
<dbReference type="CDD" id="cd04872">
    <property type="entry name" value="ACT_1ZPV"/>
    <property type="match status" value="1"/>
</dbReference>
<evidence type="ECO:0000256" key="1">
    <source>
        <dbReference type="HAMAP-Rule" id="MF_01054"/>
    </source>
</evidence>
<evidence type="ECO:0000313" key="4">
    <source>
        <dbReference type="Proteomes" id="UP000426444"/>
    </source>
</evidence>
<dbReference type="EMBL" id="CP046457">
    <property type="protein sequence ID" value="QGT99686.1"/>
    <property type="molecule type" value="Genomic_DNA"/>
</dbReference>
<dbReference type="HAMAP" id="MF_01054">
    <property type="entry name" value="UPF0237"/>
    <property type="match status" value="1"/>
</dbReference>